<dbReference type="Pfam" id="PF14261">
    <property type="entry name" value="DUF4351"/>
    <property type="match status" value="1"/>
</dbReference>
<dbReference type="Proteomes" id="UP000712673">
    <property type="component" value="Unassembled WGS sequence"/>
</dbReference>
<proteinExistence type="predicted"/>
<evidence type="ECO:0000313" key="2">
    <source>
        <dbReference type="EMBL" id="MBM3224403.1"/>
    </source>
</evidence>
<protein>
    <submittedName>
        <fullName evidence="2">DUF4351 domain-containing protein</fullName>
    </submittedName>
</protein>
<feature type="domain" description="DUF4351" evidence="1">
    <location>
        <begin position="257"/>
        <end position="315"/>
    </location>
</feature>
<dbReference type="InterPro" id="IPR025587">
    <property type="entry name" value="DUF4351"/>
</dbReference>
<gene>
    <name evidence="2" type="ORF">FJZ47_11455</name>
</gene>
<sequence>MADHDQRFKVLLQEFFAEFFQLFFLDWAGRFDFTQVLWLDKEVFPDPPQGLRRALDLVARLPVRQVITMPGAEPAESWITLVHVEIEAADTVVPLRRRLFEYYEWLRHQHRLPVLPIGVYLRVGLEGLGWDHYEERFWEHRLVRFDYPYVGLPGLDAMRYLHGANWLGVALAALMRASPTQRAALGAAAWRRLLQCPENEYRRYLLCECVDAYLPVDDVQRQEFETLVLRDPDPGVQQMATTLLERMRQEGRQEGQQEGRQEGTLLGQREFVVMLLTERFGPLSPAVQAQIQTLSAERLAALGRALLTATSLQELGLEA</sequence>
<reference evidence="2" key="1">
    <citation type="submission" date="2019-03" db="EMBL/GenBank/DDBJ databases">
        <title>Lake Tanganyika Metagenome-Assembled Genomes (MAGs).</title>
        <authorList>
            <person name="Tran P."/>
        </authorList>
    </citation>
    <scope>NUCLEOTIDE SEQUENCE</scope>
    <source>
        <strain evidence="2">K_DeepCast_65m_m2_066</strain>
    </source>
</reference>
<organism evidence="2 3">
    <name type="scientific">Tectimicrobiota bacterium</name>
    <dbReference type="NCBI Taxonomy" id="2528274"/>
    <lineage>
        <taxon>Bacteria</taxon>
        <taxon>Pseudomonadati</taxon>
        <taxon>Nitrospinota/Tectimicrobiota group</taxon>
        <taxon>Candidatus Tectimicrobiota</taxon>
    </lineage>
</organism>
<accession>A0A937W060</accession>
<dbReference type="PANTHER" id="PTHR35586">
    <property type="entry name" value="SLL1691 PROTEIN"/>
    <property type="match status" value="1"/>
</dbReference>
<name>A0A937W060_UNCTE</name>
<comment type="caution">
    <text evidence="2">The sequence shown here is derived from an EMBL/GenBank/DDBJ whole genome shotgun (WGS) entry which is preliminary data.</text>
</comment>
<evidence type="ECO:0000313" key="3">
    <source>
        <dbReference type="Proteomes" id="UP000712673"/>
    </source>
</evidence>
<dbReference type="AlphaFoldDB" id="A0A937W060"/>
<dbReference type="EMBL" id="VGLS01000318">
    <property type="protein sequence ID" value="MBM3224403.1"/>
    <property type="molecule type" value="Genomic_DNA"/>
</dbReference>
<dbReference type="PANTHER" id="PTHR35586:SF1">
    <property type="entry name" value="SLL1691 PROTEIN"/>
    <property type="match status" value="1"/>
</dbReference>
<evidence type="ECO:0000259" key="1">
    <source>
        <dbReference type="Pfam" id="PF14261"/>
    </source>
</evidence>